<dbReference type="AlphaFoldDB" id="W8NRV4"/>
<keyword evidence="9" id="KW-0256">Endoplasmic reticulum</keyword>
<dbReference type="PANTHER" id="PTHR12468">
    <property type="entry name" value="GPI MANNOSYLTRANSFERASE 2"/>
    <property type="match status" value="1"/>
</dbReference>
<dbReference type="GO" id="GO:0000009">
    <property type="term" value="F:alpha-1,6-mannosyltransferase activity"/>
    <property type="evidence" value="ECO:0007669"/>
    <property type="project" value="InterPro"/>
</dbReference>
<keyword evidence="14" id="KW-1185">Reference proteome</keyword>
<feature type="transmembrane region" description="Helical" evidence="12">
    <location>
        <begin position="81"/>
        <end position="100"/>
    </location>
</feature>
<dbReference type="Proteomes" id="UP000019434">
    <property type="component" value="Chromosome"/>
</dbReference>
<dbReference type="OrthoDB" id="43795at2157"/>
<dbReference type="KEGG" id="tnu:BD01_0331"/>
<dbReference type="GO" id="GO:0031501">
    <property type="term" value="C:mannosyltransferase complex"/>
    <property type="evidence" value="ECO:0007669"/>
    <property type="project" value="TreeGrafter"/>
</dbReference>
<evidence type="ECO:0000256" key="5">
    <source>
        <dbReference type="ARBA" id="ARBA00022502"/>
    </source>
</evidence>
<dbReference type="EMBL" id="CP007264">
    <property type="protein sequence ID" value="AHL21958.1"/>
    <property type="molecule type" value="Genomic_DNA"/>
</dbReference>
<organism evidence="13 14">
    <name type="scientific">Thermococcus nautili</name>
    <dbReference type="NCBI Taxonomy" id="195522"/>
    <lineage>
        <taxon>Archaea</taxon>
        <taxon>Methanobacteriati</taxon>
        <taxon>Methanobacteriota</taxon>
        <taxon>Thermococci</taxon>
        <taxon>Thermococcales</taxon>
        <taxon>Thermococcaceae</taxon>
        <taxon>Thermococcus</taxon>
    </lineage>
</organism>
<sequence length="340" mass="38265">MAVRELTPREKGLIVVLAVLAGKLILLHAVGFRVEEFSFRWDGLHFITIAESGYFDVHELAFGPLFPLMIRALSKLGLETWLSAFLLANFLSFIPPFIVLRRWGPRPALFLALNPAYVLFTTAPYSEALALSLALAAYDLRDRKPEAAGVLLGLAVTAKYSMVLLAPAFILSREWKRFLIPFAVFCALLAAFFVQVSGSPFTYFEIERTWDSSLDGPIAQAKWLLGSWFVNQNWHVGDFRLRGVHWLLHHWAFLVPYTVGLFLLARRRRWADFTFSAPTVALQYLITGVPAVSASRLLLPAVPAWCALAETEDYVFITLIVAMLVGIHYAGLWHMEAFFG</sequence>
<feature type="transmembrane region" description="Helical" evidence="12">
    <location>
        <begin position="246"/>
        <end position="265"/>
    </location>
</feature>
<evidence type="ECO:0000256" key="11">
    <source>
        <dbReference type="ARBA" id="ARBA00023136"/>
    </source>
</evidence>
<dbReference type="GeneID" id="24958596"/>
<evidence type="ECO:0000256" key="2">
    <source>
        <dbReference type="ARBA" id="ARBA00004651"/>
    </source>
</evidence>
<evidence type="ECO:0000256" key="3">
    <source>
        <dbReference type="ARBA" id="ARBA00004687"/>
    </source>
</evidence>
<evidence type="ECO:0000313" key="13">
    <source>
        <dbReference type="EMBL" id="AHL21958.1"/>
    </source>
</evidence>
<name>W8NRV4_9EURY</name>
<accession>W8NRV4</accession>
<dbReference type="GO" id="GO:0006506">
    <property type="term" value="P:GPI anchor biosynthetic process"/>
    <property type="evidence" value="ECO:0007669"/>
    <property type="project" value="UniProtKB-UniPathway"/>
</dbReference>
<keyword evidence="8 12" id="KW-0812">Transmembrane</keyword>
<dbReference type="eggNOG" id="arCOG10055">
    <property type="taxonomic scope" value="Archaea"/>
</dbReference>
<evidence type="ECO:0000256" key="8">
    <source>
        <dbReference type="ARBA" id="ARBA00022692"/>
    </source>
</evidence>
<proteinExistence type="predicted"/>
<evidence type="ECO:0000256" key="4">
    <source>
        <dbReference type="ARBA" id="ARBA00022475"/>
    </source>
</evidence>
<evidence type="ECO:0008006" key="15">
    <source>
        <dbReference type="Google" id="ProtNLM"/>
    </source>
</evidence>
<evidence type="ECO:0000256" key="6">
    <source>
        <dbReference type="ARBA" id="ARBA00022676"/>
    </source>
</evidence>
<comment type="pathway">
    <text evidence="3">Glycolipid biosynthesis; glycosylphosphatidylinositol-anchor biosynthesis.</text>
</comment>
<feature type="transmembrane region" description="Helical" evidence="12">
    <location>
        <begin position="314"/>
        <end position="333"/>
    </location>
</feature>
<keyword evidence="4" id="KW-1003">Cell membrane</keyword>
<dbReference type="HOGENOM" id="CLU_805663_0_0_2"/>
<keyword evidence="11 12" id="KW-0472">Membrane</keyword>
<reference evidence="13 14" key="1">
    <citation type="submission" date="2014-02" db="EMBL/GenBank/DDBJ databases">
        <title>Genome Sequence of an Hyperthermophilic Archaeon, Thermococcus nautili 30-1, producing viral vesicles.</title>
        <authorList>
            <person name="Oberto J."/>
            <person name="Gaudin M."/>
            <person name="Cossu M."/>
            <person name="Gorlas A."/>
            <person name="Slesarev A."/>
            <person name="Marguet E."/>
            <person name="Forterre P."/>
        </authorList>
    </citation>
    <scope>NUCLEOTIDE SEQUENCE [LARGE SCALE GENOMIC DNA]</scope>
    <source>
        <strain evidence="13 14">30-1</strain>
    </source>
</reference>
<dbReference type="GO" id="GO:0005886">
    <property type="term" value="C:plasma membrane"/>
    <property type="evidence" value="ECO:0007669"/>
    <property type="project" value="UniProtKB-SubCell"/>
</dbReference>
<evidence type="ECO:0000256" key="7">
    <source>
        <dbReference type="ARBA" id="ARBA00022679"/>
    </source>
</evidence>
<dbReference type="PANTHER" id="PTHR12468:SF2">
    <property type="entry name" value="GPI MANNOSYLTRANSFERASE 2"/>
    <property type="match status" value="1"/>
</dbReference>
<dbReference type="InterPro" id="IPR018584">
    <property type="entry name" value="GT87"/>
</dbReference>
<feature type="transmembrane region" description="Helical" evidence="12">
    <location>
        <begin position="112"/>
        <end position="138"/>
    </location>
</feature>
<evidence type="ECO:0000256" key="9">
    <source>
        <dbReference type="ARBA" id="ARBA00022824"/>
    </source>
</evidence>
<evidence type="ECO:0000313" key="14">
    <source>
        <dbReference type="Proteomes" id="UP000019434"/>
    </source>
</evidence>
<feature type="transmembrane region" description="Helical" evidence="12">
    <location>
        <begin position="277"/>
        <end position="294"/>
    </location>
</feature>
<feature type="transmembrane region" description="Helical" evidence="12">
    <location>
        <begin position="150"/>
        <end position="171"/>
    </location>
</feature>
<dbReference type="InterPro" id="IPR007315">
    <property type="entry name" value="PIG-V/Gpi18"/>
</dbReference>
<keyword evidence="5" id="KW-0337">GPI-anchor biosynthesis</keyword>
<dbReference type="RefSeq" id="WP_042689254.1">
    <property type="nucleotide sequence ID" value="NZ_CP007264.1"/>
</dbReference>
<comment type="subcellular location">
    <subcellularLocation>
        <location evidence="2">Cell membrane</location>
        <topology evidence="2">Multi-pass membrane protein</topology>
    </subcellularLocation>
    <subcellularLocation>
        <location evidence="1">Endoplasmic reticulum membrane</location>
        <topology evidence="1">Multi-pass membrane protein</topology>
    </subcellularLocation>
</comment>
<dbReference type="UniPathway" id="UPA00196"/>
<protein>
    <recommendedName>
        <fullName evidence="15">DUF2029 domain-containing protein</fullName>
    </recommendedName>
</protein>
<keyword evidence="7" id="KW-0808">Transferase</keyword>
<gene>
    <name evidence="13" type="ORF">BD01_0331</name>
</gene>
<dbReference type="GO" id="GO:0004376">
    <property type="term" value="F:GPI mannosyltransferase activity"/>
    <property type="evidence" value="ECO:0007669"/>
    <property type="project" value="InterPro"/>
</dbReference>
<keyword evidence="6" id="KW-0328">Glycosyltransferase</keyword>
<evidence type="ECO:0000256" key="1">
    <source>
        <dbReference type="ARBA" id="ARBA00004477"/>
    </source>
</evidence>
<feature type="transmembrane region" description="Helical" evidence="12">
    <location>
        <begin position="178"/>
        <end position="196"/>
    </location>
</feature>
<evidence type="ECO:0000256" key="12">
    <source>
        <dbReference type="SAM" id="Phobius"/>
    </source>
</evidence>
<dbReference type="Pfam" id="PF09594">
    <property type="entry name" value="GT87"/>
    <property type="match status" value="1"/>
</dbReference>
<keyword evidence="10 12" id="KW-1133">Transmembrane helix</keyword>
<dbReference type="STRING" id="195522.BD01_0331"/>
<evidence type="ECO:0000256" key="10">
    <source>
        <dbReference type="ARBA" id="ARBA00022989"/>
    </source>
</evidence>
<feature type="transmembrane region" description="Helical" evidence="12">
    <location>
        <begin position="12"/>
        <end position="32"/>
    </location>
</feature>